<dbReference type="OrthoDB" id="3173471at2"/>
<proteinExistence type="predicted"/>
<feature type="region of interest" description="Disordered" evidence="1">
    <location>
        <begin position="48"/>
        <end position="75"/>
    </location>
</feature>
<evidence type="ECO:0000313" key="3">
    <source>
        <dbReference type="Proteomes" id="UP000295157"/>
    </source>
</evidence>
<sequence length="75" mass="7892">MGRRRGAGRSTPGACETPSAWPIAEPGDGRSAYRDLGWEQYEVAVEYDGQGHHTSPSDQRRELTAATSSGDGAGG</sequence>
<evidence type="ECO:0000256" key="1">
    <source>
        <dbReference type="SAM" id="MobiDB-lite"/>
    </source>
</evidence>
<evidence type="ECO:0000313" key="2">
    <source>
        <dbReference type="EMBL" id="TDC09209.1"/>
    </source>
</evidence>
<accession>A0A4R4NJD6</accession>
<comment type="caution">
    <text evidence="2">The sequence shown here is derived from an EMBL/GenBank/DDBJ whole genome shotgun (WGS) entry which is preliminary data.</text>
</comment>
<feature type="region of interest" description="Disordered" evidence="1">
    <location>
        <begin position="1"/>
        <end position="28"/>
    </location>
</feature>
<evidence type="ECO:0008006" key="4">
    <source>
        <dbReference type="Google" id="ProtNLM"/>
    </source>
</evidence>
<dbReference type="AlphaFoldDB" id="A0A4R4NJD6"/>
<organism evidence="2 3">
    <name type="scientific">Nonomuraea longispora</name>
    <dbReference type="NCBI Taxonomy" id="1848320"/>
    <lineage>
        <taxon>Bacteria</taxon>
        <taxon>Bacillati</taxon>
        <taxon>Actinomycetota</taxon>
        <taxon>Actinomycetes</taxon>
        <taxon>Streptosporangiales</taxon>
        <taxon>Streptosporangiaceae</taxon>
        <taxon>Nonomuraea</taxon>
    </lineage>
</organism>
<dbReference type="Proteomes" id="UP000295157">
    <property type="component" value="Unassembled WGS sequence"/>
</dbReference>
<keyword evidence="3" id="KW-1185">Reference proteome</keyword>
<reference evidence="2 3" key="1">
    <citation type="submission" date="2019-02" db="EMBL/GenBank/DDBJ databases">
        <title>Draft genome sequences of novel Actinobacteria.</title>
        <authorList>
            <person name="Sahin N."/>
            <person name="Ay H."/>
            <person name="Saygin H."/>
        </authorList>
    </citation>
    <scope>NUCLEOTIDE SEQUENCE [LARGE SCALE GENOMIC DNA]</scope>
    <source>
        <strain evidence="2 3">KC201</strain>
    </source>
</reference>
<gene>
    <name evidence="2" type="ORF">E1267_07820</name>
</gene>
<feature type="compositionally biased region" description="Low complexity" evidence="1">
    <location>
        <begin position="64"/>
        <end position="75"/>
    </location>
</feature>
<name>A0A4R4NJD6_9ACTN</name>
<dbReference type="RefSeq" id="WP_132331271.1">
    <property type="nucleotide sequence ID" value="NZ_SMJZ01000019.1"/>
</dbReference>
<dbReference type="EMBL" id="SMJZ01000019">
    <property type="protein sequence ID" value="TDC09209.1"/>
    <property type="molecule type" value="Genomic_DNA"/>
</dbReference>
<protein>
    <recommendedName>
        <fullName evidence="4">DUF559 domain-containing protein</fullName>
    </recommendedName>
</protein>